<evidence type="ECO:0000313" key="1">
    <source>
        <dbReference type="EMBL" id="JAH71903.1"/>
    </source>
</evidence>
<accession>A0A0E9V3T2</accession>
<organism evidence="1">
    <name type="scientific">Anguilla anguilla</name>
    <name type="common">European freshwater eel</name>
    <name type="synonym">Muraena anguilla</name>
    <dbReference type="NCBI Taxonomy" id="7936"/>
    <lineage>
        <taxon>Eukaryota</taxon>
        <taxon>Metazoa</taxon>
        <taxon>Chordata</taxon>
        <taxon>Craniata</taxon>
        <taxon>Vertebrata</taxon>
        <taxon>Euteleostomi</taxon>
        <taxon>Actinopterygii</taxon>
        <taxon>Neopterygii</taxon>
        <taxon>Teleostei</taxon>
        <taxon>Anguilliformes</taxon>
        <taxon>Anguillidae</taxon>
        <taxon>Anguilla</taxon>
    </lineage>
</organism>
<dbReference type="EMBL" id="GBXM01036674">
    <property type="protein sequence ID" value="JAH71903.1"/>
    <property type="molecule type" value="Transcribed_RNA"/>
</dbReference>
<sequence length="12" mass="1280">MLISSSLSLSEI</sequence>
<reference evidence="1" key="2">
    <citation type="journal article" date="2015" name="Fish Shellfish Immunol.">
        <title>Early steps in the European eel (Anguilla anguilla)-Vibrio vulnificus interaction in the gills: Role of the RtxA13 toxin.</title>
        <authorList>
            <person name="Callol A."/>
            <person name="Pajuelo D."/>
            <person name="Ebbesson L."/>
            <person name="Teles M."/>
            <person name="MacKenzie S."/>
            <person name="Amaro C."/>
        </authorList>
    </citation>
    <scope>NUCLEOTIDE SEQUENCE</scope>
</reference>
<protein>
    <submittedName>
        <fullName evidence="1">Uncharacterized protein</fullName>
    </submittedName>
</protein>
<name>A0A0E9V3T2_ANGAN</name>
<reference evidence="1" key="1">
    <citation type="submission" date="2014-11" db="EMBL/GenBank/DDBJ databases">
        <authorList>
            <person name="Amaro Gonzalez C."/>
        </authorList>
    </citation>
    <scope>NUCLEOTIDE SEQUENCE</scope>
</reference>
<proteinExistence type="predicted"/>